<accession>A0A7G9B181</accession>
<dbReference type="EMBL" id="CP060490">
    <property type="protein sequence ID" value="QNL43312.1"/>
    <property type="molecule type" value="Genomic_DNA"/>
</dbReference>
<evidence type="ECO:0000313" key="2">
    <source>
        <dbReference type="Proteomes" id="UP000515960"/>
    </source>
</evidence>
<keyword evidence="2" id="KW-1185">Reference proteome</keyword>
<reference evidence="1 2" key="1">
    <citation type="submission" date="2020-08" db="EMBL/GenBank/DDBJ databases">
        <authorList>
            <person name="Liu C."/>
            <person name="Sun Q."/>
        </authorList>
    </citation>
    <scope>NUCLEOTIDE SEQUENCE [LARGE SCALE GENOMIC DNA]</scope>
    <source>
        <strain evidence="1 2">NSJ-62</strain>
    </source>
</reference>
<dbReference type="KEGG" id="ohi:H8790_07310"/>
<dbReference type="AlphaFoldDB" id="A0A7G9B181"/>
<name>A0A7G9B181_9FIRM</name>
<proteinExistence type="predicted"/>
<dbReference type="Proteomes" id="UP000515960">
    <property type="component" value="Chromosome"/>
</dbReference>
<sequence>MKYQDPSMEEYFNSLPLQVRSFINRSGADICSPGELTMIGEHLKHSLSTEEPDSKK</sequence>
<evidence type="ECO:0000313" key="1">
    <source>
        <dbReference type="EMBL" id="QNL43312.1"/>
    </source>
</evidence>
<gene>
    <name evidence="1" type="ORF">H8790_07310</name>
</gene>
<organism evidence="1 2">
    <name type="scientific">Oscillibacter hominis</name>
    <dbReference type="NCBI Taxonomy" id="2763056"/>
    <lineage>
        <taxon>Bacteria</taxon>
        <taxon>Bacillati</taxon>
        <taxon>Bacillota</taxon>
        <taxon>Clostridia</taxon>
        <taxon>Eubacteriales</taxon>
        <taxon>Oscillospiraceae</taxon>
        <taxon>Oscillibacter</taxon>
    </lineage>
</organism>
<protein>
    <submittedName>
        <fullName evidence="1">Uncharacterized protein</fullName>
    </submittedName>
</protein>
<dbReference type="RefSeq" id="WP_187331903.1">
    <property type="nucleotide sequence ID" value="NZ_CP060490.1"/>
</dbReference>